<dbReference type="InterPro" id="IPR036770">
    <property type="entry name" value="Ankyrin_rpt-contain_sf"/>
</dbReference>
<keyword evidence="5" id="KW-0677">Repeat</keyword>
<dbReference type="PROSITE" id="PS00028">
    <property type="entry name" value="ZINC_FINGER_C2H2_1"/>
    <property type="match status" value="1"/>
</dbReference>
<evidence type="ECO:0000256" key="10">
    <source>
        <dbReference type="PROSITE-ProRule" id="PRU00023"/>
    </source>
</evidence>
<keyword evidence="4 11" id="KW-0540">Nuclease</keyword>
<feature type="region of interest" description="Disordered" evidence="12">
    <location>
        <begin position="63"/>
        <end position="84"/>
    </location>
</feature>
<dbReference type="InterPro" id="IPR002110">
    <property type="entry name" value="Ankyrin_rpt"/>
</dbReference>
<reference evidence="14" key="1">
    <citation type="submission" date="2016-03" db="EMBL/GenBank/DDBJ databases">
        <title>Mechanisms controlling the formation of the plant cell surface in tip-growing cells are functionally conserved among land plants.</title>
        <authorList>
            <person name="Honkanen S."/>
            <person name="Jones V.A."/>
            <person name="Morieri G."/>
            <person name="Champion C."/>
            <person name="Hetherington A.J."/>
            <person name="Kelly S."/>
            <person name="Saint-Marcoux D."/>
            <person name="Proust H."/>
            <person name="Prescott H."/>
            <person name="Dolan L."/>
        </authorList>
    </citation>
    <scope>NUCLEOTIDE SEQUENCE [LARGE SCALE GENOMIC DNA]</scope>
    <source>
        <tissue evidence="14">Whole gametophyte</tissue>
    </source>
</reference>
<evidence type="ECO:0000256" key="7">
    <source>
        <dbReference type="ARBA" id="ARBA00022801"/>
    </source>
</evidence>
<feature type="repeat" description="ANK" evidence="10">
    <location>
        <begin position="452"/>
        <end position="484"/>
    </location>
</feature>
<comment type="similarity">
    <text evidence="2 11">Belongs to the ANKZF1/VMS1 family.</text>
</comment>
<dbReference type="InterPro" id="IPR047139">
    <property type="entry name" value="ANKZ1/VMS1"/>
</dbReference>
<dbReference type="PROSITE" id="PS50088">
    <property type="entry name" value="ANK_REPEAT"/>
    <property type="match status" value="1"/>
</dbReference>
<keyword evidence="9" id="KW-0175">Coiled coil</keyword>
<evidence type="ECO:0000256" key="9">
    <source>
        <dbReference type="ARBA" id="ARBA00023054"/>
    </source>
</evidence>
<evidence type="ECO:0000256" key="8">
    <source>
        <dbReference type="ARBA" id="ARBA00023043"/>
    </source>
</evidence>
<keyword evidence="7 11" id="KW-0378">Hydrolase</keyword>
<dbReference type="AlphaFoldDB" id="A0A176VWN2"/>
<dbReference type="PANTHER" id="PTHR16036">
    <property type="entry name" value="ANKYRIN REPEAT AND ZINC FINGER DOMAIN-CONTAINING PROTEIN 1"/>
    <property type="match status" value="1"/>
</dbReference>
<comment type="subcellular location">
    <subcellularLocation>
        <location evidence="1">Cytoplasm</location>
    </subcellularLocation>
</comment>
<sequence length="779" mass="84873">MGRGNPAEAGKPEYLFQCPDQFFKSAALHKEGMSLKAIREDAGDAKAAELGQELAGLSVANRDEQTQDDAGDQNASQSGDAGDDSLTRFTCNRCRFLFQTWDEQRAHFKSDLHRFNVKRRSRGKEPISEDDFTKVAEGGSKGDIDDVSSISGSDSESDDPNSTDGFRRNTHKTNRIHFVLQDSGQSFSLWRVLALSEREYLQTERCYAEEHNDVLYVSEDNLLLRLKSLVPPTLRIEDNAVPKHIWVVLLSAGGHFAGVVMNMQGGGVLAHHTFHRYVVRAKAGGRQSTRDATGRAPKSAGASLRRYNEMALQKEIRDLLASWGDYLRSASHIFVYAPSANGQALFGGENAPLNRNDLRLRRIPFTTRRPTFKEAQRVFRVLASITYEEESPTSIETPIAMVDGSAGAKKEAKLSVKKSDAGQGSADSSGQSTAQNPADGAGSSGSEVPALNPSTPLHEAAKSGNCEEVLRLLEDGMDPCARDGRDRTPYSLAGDKETRNVFRRYMARFPDQWDWHAANVPSALTEEMELAQAAREAEKKAKRKEIEKERKKLRKEHDRKKEAEKKAAELAAAAVASVRGTSQVKSFTKTPAPDTKSAAYQAAVAKAQAAERDARAAAAEARMRALIAANNATDGQSTSTPSRASGSSSGGAKGCSCCGASLVVEDHPFSPNEAPLAYPAMVFSVITVMNGKEDVLSQLKRSDSMINFPTLLEQVERASNFVGGHAQILSRSVQMFHRQQLNELGARQGNMGEDNESLANGRRSQCALGRTVVPPAPLQ</sequence>
<feature type="region of interest" description="Disordered" evidence="12">
    <location>
        <begin position="413"/>
        <end position="461"/>
    </location>
</feature>
<proteinExistence type="inferred from homology"/>
<dbReference type="GO" id="GO:0016787">
    <property type="term" value="F:hydrolase activity"/>
    <property type="evidence" value="ECO:0007669"/>
    <property type="project" value="UniProtKB-KW"/>
</dbReference>
<dbReference type="Proteomes" id="UP000077202">
    <property type="component" value="Unassembled WGS sequence"/>
</dbReference>
<comment type="domain">
    <text evidence="11">The VLRF1 domain mediates binding to the 60S ribosomal subunit.</text>
</comment>
<evidence type="ECO:0000313" key="14">
    <source>
        <dbReference type="EMBL" id="OAE25219.1"/>
    </source>
</evidence>
<dbReference type="GO" id="GO:0005737">
    <property type="term" value="C:cytoplasm"/>
    <property type="evidence" value="ECO:0007669"/>
    <property type="project" value="UniProtKB-SubCell"/>
</dbReference>
<feature type="region of interest" description="Disordered" evidence="12">
    <location>
        <begin position="539"/>
        <end position="563"/>
    </location>
</feature>
<comment type="caution">
    <text evidence="14">The sequence shown here is derived from an EMBL/GenBank/DDBJ whole genome shotgun (WGS) entry which is preliminary data.</text>
</comment>
<evidence type="ECO:0000256" key="11">
    <source>
        <dbReference type="PROSITE-ProRule" id="PRU01389"/>
    </source>
</evidence>
<evidence type="ECO:0000256" key="5">
    <source>
        <dbReference type="ARBA" id="ARBA00022737"/>
    </source>
</evidence>
<feature type="compositionally biased region" description="Basic and acidic residues" evidence="12">
    <location>
        <begin position="126"/>
        <end position="144"/>
    </location>
</feature>
<evidence type="ECO:0000256" key="4">
    <source>
        <dbReference type="ARBA" id="ARBA00022722"/>
    </source>
</evidence>
<protein>
    <recommendedName>
        <fullName evidence="13">VLRF1 domain-containing protein</fullName>
    </recommendedName>
</protein>
<dbReference type="GO" id="GO:0036503">
    <property type="term" value="P:ERAD pathway"/>
    <property type="evidence" value="ECO:0007669"/>
    <property type="project" value="TreeGrafter"/>
</dbReference>
<dbReference type="Pfam" id="PF18826">
    <property type="entry name" value="bVLRF1"/>
    <property type="match status" value="1"/>
</dbReference>
<dbReference type="SUPFAM" id="SSF48403">
    <property type="entry name" value="Ankyrin repeat"/>
    <property type="match status" value="1"/>
</dbReference>
<organism evidence="14 15">
    <name type="scientific">Marchantia polymorpha subsp. ruderalis</name>
    <dbReference type="NCBI Taxonomy" id="1480154"/>
    <lineage>
        <taxon>Eukaryota</taxon>
        <taxon>Viridiplantae</taxon>
        <taxon>Streptophyta</taxon>
        <taxon>Embryophyta</taxon>
        <taxon>Marchantiophyta</taxon>
        <taxon>Marchantiopsida</taxon>
        <taxon>Marchantiidae</taxon>
        <taxon>Marchantiales</taxon>
        <taxon>Marchantiaceae</taxon>
        <taxon>Marchantia</taxon>
    </lineage>
</organism>
<evidence type="ECO:0000313" key="15">
    <source>
        <dbReference type="Proteomes" id="UP000077202"/>
    </source>
</evidence>
<dbReference type="InterPro" id="IPR041175">
    <property type="entry name" value="VLRF1/Vms1"/>
</dbReference>
<name>A0A176VWN2_MARPO</name>
<dbReference type="EMBL" id="LVLJ01002376">
    <property type="protein sequence ID" value="OAE25219.1"/>
    <property type="molecule type" value="Genomic_DNA"/>
</dbReference>
<keyword evidence="8 10" id="KW-0040">ANK repeat</keyword>
<keyword evidence="6 11" id="KW-0255">Endonuclease</keyword>
<dbReference type="InterPro" id="IPR013087">
    <property type="entry name" value="Znf_C2H2_type"/>
</dbReference>
<dbReference type="PROSITE" id="PS50297">
    <property type="entry name" value="ANK_REP_REGION"/>
    <property type="match status" value="1"/>
</dbReference>
<feature type="region of interest" description="Disordered" evidence="12">
    <location>
        <begin position="126"/>
        <end position="169"/>
    </location>
</feature>
<dbReference type="PANTHER" id="PTHR16036:SF2">
    <property type="entry name" value="TRNA ENDONUCLEASE ANKZF1"/>
    <property type="match status" value="1"/>
</dbReference>
<feature type="active site" evidence="11">
    <location>
        <position position="287"/>
    </location>
</feature>
<keyword evidence="15" id="KW-1185">Reference proteome</keyword>
<feature type="compositionally biased region" description="Low complexity" evidence="12">
    <location>
        <begin position="421"/>
        <end position="435"/>
    </location>
</feature>
<feature type="domain" description="VLRF1" evidence="13">
    <location>
        <begin position="242"/>
        <end position="385"/>
    </location>
</feature>
<evidence type="ECO:0000259" key="13">
    <source>
        <dbReference type="PROSITE" id="PS52044"/>
    </source>
</evidence>
<dbReference type="GO" id="GO:0004519">
    <property type="term" value="F:endonuclease activity"/>
    <property type="evidence" value="ECO:0007669"/>
    <property type="project" value="UniProtKB-KW"/>
</dbReference>
<keyword evidence="3 11" id="KW-0963">Cytoplasm</keyword>
<evidence type="ECO:0000256" key="3">
    <source>
        <dbReference type="ARBA" id="ARBA00022490"/>
    </source>
</evidence>
<gene>
    <name evidence="14" type="ORF">AXG93_2210s1030</name>
</gene>
<dbReference type="Gene3D" id="1.25.40.20">
    <property type="entry name" value="Ankyrin repeat-containing domain"/>
    <property type="match status" value="1"/>
</dbReference>
<evidence type="ECO:0000256" key="2">
    <source>
        <dbReference type="ARBA" id="ARBA00009262"/>
    </source>
</evidence>
<accession>A0A176VWN2</accession>
<evidence type="ECO:0000256" key="6">
    <source>
        <dbReference type="ARBA" id="ARBA00022759"/>
    </source>
</evidence>
<evidence type="ECO:0000256" key="1">
    <source>
        <dbReference type="ARBA" id="ARBA00004496"/>
    </source>
</evidence>
<dbReference type="PROSITE" id="PS52044">
    <property type="entry name" value="VLRF1"/>
    <property type="match status" value="1"/>
</dbReference>
<evidence type="ECO:0000256" key="12">
    <source>
        <dbReference type="SAM" id="MobiDB-lite"/>
    </source>
</evidence>